<comment type="caution">
    <text evidence="2">The sequence shown here is derived from an EMBL/GenBank/DDBJ whole genome shotgun (WGS) entry which is preliminary data.</text>
</comment>
<protein>
    <submittedName>
        <fullName evidence="2">Uncharacterized protein</fullName>
    </submittedName>
</protein>
<accession>A0A329Y8L8</accession>
<name>A0A329Y8L8_RHITR</name>
<sequence>MSGSGKTGQGKKDPTMTDDAAEMTLPSEIQALESHYCEYPGCLKRGGLGYDVGDGESQFFCHEHRWREYRQDGARRSFFEEEAAGIEAIMVEPRSIAL</sequence>
<proteinExistence type="predicted"/>
<organism evidence="2 3">
    <name type="scientific">Rhizobium tropici</name>
    <dbReference type="NCBI Taxonomy" id="398"/>
    <lineage>
        <taxon>Bacteria</taxon>
        <taxon>Pseudomonadati</taxon>
        <taxon>Pseudomonadota</taxon>
        <taxon>Alphaproteobacteria</taxon>
        <taxon>Hyphomicrobiales</taxon>
        <taxon>Rhizobiaceae</taxon>
        <taxon>Rhizobium/Agrobacterium group</taxon>
        <taxon>Rhizobium</taxon>
    </lineage>
</organism>
<dbReference type="Proteomes" id="UP000251205">
    <property type="component" value="Unassembled WGS sequence"/>
</dbReference>
<dbReference type="AlphaFoldDB" id="A0A329Y8L8"/>
<evidence type="ECO:0000313" key="2">
    <source>
        <dbReference type="EMBL" id="RAX37395.1"/>
    </source>
</evidence>
<feature type="region of interest" description="Disordered" evidence="1">
    <location>
        <begin position="1"/>
        <end position="21"/>
    </location>
</feature>
<evidence type="ECO:0000256" key="1">
    <source>
        <dbReference type="SAM" id="MobiDB-lite"/>
    </source>
</evidence>
<dbReference type="EMBL" id="QMKK01000061">
    <property type="protein sequence ID" value="RAX37395.1"/>
    <property type="molecule type" value="Genomic_DNA"/>
</dbReference>
<evidence type="ECO:0000313" key="3">
    <source>
        <dbReference type="Proteomes" id="UP000251205"/>
    </source>
</evidence>
<gene>
    <name evidence="2" type="ORF">DQ393_31830</name>
</gene>
<reference evidence="2 3" key="1">
    <citation type="submission" date="2018-06" db="EMBL/GenBank/DDBJ databases">
        <title>Whole Genome Sequence of an efficient microsymbiont, Rhizobium tropici.</title>
        <authorList>
            <person name="Srinivasan R."/>
            <person name="Singh H.V."/>
            <person name="Srivastava R."/>
            <person name="Kumari B."/>
            <person name="Radhakrishna A."/>
        </authorList>
    </citation>
    <scope>NUCLEOTIDE SEQUENCE [LARGE SCALE GENOMIC DNA]</scope>
    <source>
        <strain evidence="2 3">IGFRI Rhizo-19</strain>
    </source>
</reference>